<evidence type="ECO:0000259" key="1">
    <source>
        <dbReference type="Pfam" id="PF12937"/>
    </source>
</evidence>
<comment type="caution">
    <text evidence="2">The sequence shown here is derived from an EMBL/GenBank/DDBJ whole genome shotgun (WGS) entry which is preliminary data.</text>
</comment>
<name>A0AAD6S564_9AGAR</name>
<dbReference type="AlphaFoldDB" id="A0AAD6S564"/>
<dbReference type="Pfam" id="PF12937">
    <property type="entry name" value="F-box-like"/>
    <property type="match status" value="1"/>
</dbReference>
<accession>A0AAD6S564</accession>
<dbReference type="Proteomes" id="UP001218188">
    <property type="component" value="Unassembled WGS sequence"/>
</dbReference>
<dbReference type="InterPro" id="IPR032675">
    <property type="entry name" value="LRR_dom_sf"/>
</dbReference>
<dbReference type="Gene3D" id="3.80.10.10">
    <property type="entry name" value="Ribonuclease Inhibitor"/>
    <property type="match status" value="1"/>
</dbReference>
<reference evidence="2" key="1">
    <citation type="submission" date="2023-03" db="EMBL/GenBank/DDBJ databases">
        <title>Massive genome expansion in bonnet fungi (Mycena s.s.) driven by repeated elements and novel gene families across ecological guilds.</title>
        <authorList>
            <consortium name="Lawrence Berkeley National Laboratory"/>
            <person name="Harder C.B."/>
            <person name="Miyauchi S."/>
            <person name="Viragh M."/>
            <person name="Kuo A."/>
            <person name="Thoen E."/>
            <person name="Andreopoulos B."/>
            <person name="Lu D."/>
            <person name="Skrede I."/>
            <person name="Drula E."/>
            <person name="Henrissat B."/>
            <person name="Morin E."/>
            <person name="Kohler A."/>
            <person name="Barry K."/>
            <person name="LaButti K."/>
            <person name="Morin E."/>
            <person name="Salamov A."/>
            <person name="Lipzen A."/>
            <person name="Mereny Z."/>
            <person name="Hegedus B."/>
            <person name="Baldrian P."/>
            <person name="Stursova M."/>
            <person name="Weitz H."/>
            <person name="Taylor A."/>
            <person name="Grigoriev I.V."/>
            <person name="Nagy L.G."/>
            <person name="Martin F."/>
            <person name="Kauserud H."/>
        </authorList>
    </citation>
    <scope>NUCLEOTIDE SEQUENCE</scope>
    <source>
        <strain evidence="2">CBHHK200</strain>
    </source>
</reference>
<evidence type="ECO:0000313" key="3">
    <source>
        <dbReference type="Proteomes" id="UP001218188"/>
    </source>
</evidence>
<keyword evidence="3" id="KW-1185">Reference proteome</keyword>
<feature type="domain" description="F-box" evidence="1">
    <location>
        <begin position="18"/>
        <end position="73"/>
    </location>
</feature>
<dbReference type="SUPFAM" id="SSF52047">
    <property type="entry name" value="RNI-like"/>
    <property type="match status" value="1"/>
</dbReference>
<gene>
    <name evidence="2" type="ORF">C8F04DRAFT_1196422</name>
</gene>
<proteinExistence type="predicted"/>
<protein>
    <recommendedName>
        <fullName evidence="1">F-box domain-containing protein</fullName>
    </recommendedName>
</protein>
<organism evidence="2 3">
    <name type="scientific">Mycena alexandri</name>
    <dbReference type="NCBI Taxonomy" id="1745969"/>
    <lineage>
        <taxon>Eukaryota</taxon>
        <taxon>Fungi</taxon>
        <taxon>Dikarya</taxon>
        <taxon>Basidiomycota</taxon>
        <taxon>Agaricomycotina</taxon>
        <taxon>Agaricomycetes</taxon>
        <taxon>Agaricomycetidae</taxon>
        <taxon>Agaricales</taxon>
        <taxon>Marasmiineae</taxon>
        <taxon>Mycenaceae</taxon>
        <taxon>Mycena</taxon>
    </lineage>
</organism>
<dbReference type="EMBL" id="JARJCM010000256">
    <property type="protein sequence ID" value="KAJ7020673.1"/>
    <property type="molecule type" value="Genomic_DNA"/>
</dbReference>
<dbReference type="InterPro" id="IPR001810">
    <property type="entry name" value="F-box_dom"/>
</dbReference>
<evidence type="ECO:0000313" key="2">
    <source>
        <dbReference type="EMBL" id="KAJ7020673.1"/>
    </source>
</evidence>
<sequence>MLTPPTTPLPRIQNSLAAQLPAEILSAIFVKVVQPEVADWLDVINRRRVVVFVCRHWRAVAAGLAILWTRIHIAPPVLPYFLQECIRKAGPSADVFVDLNPHPFRTIYDNGSLRDVKSLSSEDFMTRSVELLRAIFPRVRSLAVNDGHHSEMYAVMGLLAGFRADGLESLRVAASQYSTAVDPPMPAGMHLKDLTLKGVRSLWTSPALYAGLTKLTLDDLRELEWLELWAVLDGNNALLELHLWDVSCVGWSNANRATVPNVSLFAVKYRTNADKSFLASVVLPELIHLDVELEGHAAILGVAEDMGALLGSAQNIRLAGWGFREDELGSVVAVCTNARVLNLRRCRPFPAPALLRLAAAPHFSLPKLKLLKVSGDLNEEGALKLVSSPFPSGLVISEWVVSADRDSEFKEWELVEGKLRMRSVEDTIDGR</sequence>